<proteinExistence type="predicted"/>
<protein>
    <submittedName>
        <fullName evidence="1">Uncharacterized protein</fullName>
    </submittedName>
</protein>
<evidence type="ECO:0000313" key="2">
    <source>
        <dbReference type="Proteomes" id="UP000613113"/>
    </source>
</evidence>
<reference evidence="1 2" key="1">
    <citation type="submission" date="2020-08" db="EMBL/GenBank/DDBJ databases">
        <title>Novel species isolated from subtropical streams in China.</title>
        <authorList>
            <person name="Lu H."/>
        </authorList>
    </citation>
    <scope>NUCLEOTIDE SEQUENCE [LARGE SCALE GENOMIC DNA]</scope>
    <source>
        <strain evidence="1 2">FT31W</strain>
    </source>
</reference>
<name>A0ABR6YRC8_9BURK</name>
<evidence type="ECO:0000313" key="1">
    <source>
        <dbReference type="EMBL" id="MBC3886451.1"/>
    </source>
</evidence>
<dbReference type="EMBL" id="JACOGC010000007">
    <property type="protein sequence ID" value="MBC3886451.1"/>
    <property type="molecule type" value="Genomic_DNA"/>
</dbReference>
<dbReference type="RefSeq" id="WP_186863997.1">
    <property type="nucleotide sequence ID" value="NZ_JACOGC010000007.1"/>
</dbReference>
<sequence>MSNSIPELRQSLDDFLRQQITVSQLCQCWRSSDVLLTQLPPQYRAVMENILLRLESGSMFTEESCSFSQRDLITELHTWLDKAHARLQAI</sequence>
<keyword evidence="2" id="KW-1185">Reference proteome</keyword>
<accession>A0ABR6YRC8</accession>
<gene>
    <name evidence="1" type="ORF">H8K27_15085</name>
</gene>
<organism evidence="1 2">
    <name type="scientific">Undibacterium griseum</name>
    <dbReference type="NCBI Taxonomy" id="2762295"/>
    <lineage>
        <taxon>Bacteria</taxon>
        <taxon>Pseudomonadati</taxon>
        <taxon>Pseudomonadota</taxon>
        <taxon>Betaproteobacteria</taxon>
        <taxon>Burkholderiales</taxon>
        <taxon>Oxalobacteraceae</taxon>
        <taxon>Undibacterium</taxon>
    </lineage>
</organism>
<dbReference type="Proteomes" id="UP000613113">
    <property type="component" value="Unassembled WGS sequence"/>
</dbReference>
<comment type="caution">
    <text evidence="1">The sequence shown here is derived from an EMBL/GenBank/DDBJ whole genome shotgun (WGS) entry which is preliminary data.</text>
</comment>